<organism evidence="3">
    <name type="scientific">uncultured Poseidoniia archaeon</name>
    <dbReference type="NCBI Taxonomy" id="1697135"/>
    <lineage>
        <taxon>Archaea</taxon>
        <taxon>Methanobacteriati</taxon>
        <taxon>Thermoplasmatota</taxon>
        <taxon>Candidatus Poseidoniia</taxon>
        <taxon>environmental samples</taxon>
    </lineage>
</organism>
<dbReference type="InterPro" id="IPR013766">
    <property type="entry name" value="Thioredoxin_domain"/>
</dbReference>
<dbReference type="InterPro" id="IPR036249">
    <property type="entry name" value="Thioredoxin-like_sf"/>
</dbReference>
<sequence>MARRRKPLVQKGRDDDVRIIAGFALGSILTVLMLLIVMIAPPATIGPSEGELAPDFSADAYNGLNWENFKLSETFDYEWEEGEEGEWILVQFIDTDCPYCWSEGETMSELYSQWSGNVEFITITVELSITNHDSDRAEVQAFRDKTSYGTEESDGDGCNSGRNNCINRPGTAHNWNYVEGSSGIMKDWEVTGTPFLAILQPDGYVAWNQYENNGEDIESAMQRLLGDSQ</sequence>
<dbReference type="Gene3D" id="3.40.30.10">
    <property type="entry name" value="Glutaredoxin"/>
    <property type="match status" value="1"/>
</dbReference>
<reference evidence="3" key="2">
    <citation type="journal article" date="2015" name="ISME J.">
        <title>A new class of marine Euryarchaeota group II from the Mediterranean deep chlorophyll maximum.</title>
        <authorList>
            <person name="Martin-Cuadrado A.B."/>
            <person name="Garcia-Heredia I."/>
            <person name="Molto A.G."/>
            <person name="Lopez-Ubeda R."/>
            <person name="Kimes N."/>
            <person name="Lopez-Garcia P."/>
            <person name="Moreira D."/>
            <person name="Rodriguez-Valera F."/>
        </authorList>
    </citation>
    <scope>NUCLEOTIDE SEQUENCE</scope>
</reference>
<dbReference type="SUPFAM" id="SSF52833">
    <property type="entry name" value="Thioredoxin-like"/>
    <property type="match status" value="1"/>
</dbReference>
<keyword evidence="1" id="KW-0472">Membrane</keyword>
<evidence type="ECO:0000259" key="2">
    <source>
        <dbReference type="PROSITE" id="PS51352"/>
    </source>
</evidence>
<protein>
    <recommendedName>
        <fullName evidence="2">Thioredoxin domain-containing protein</fullName>
    </recommendedName>
</protein>
<accession>A0A1B1TCL2</accession>
<keyword evidence="1" id="KW-1133">Transmembrane helix</keyword>
<feature type="domain" description="Thioredoxin" evidence="2">
    <location>
        <begin position="47"/>
        <end position="226"/>
    </location>
</feature>
<feature type="transmembrane region" description="Helical" evidence="1">
    <location>
        <begin position="20"/>
        <end position="40"/>
    </location>
</feature>
<dbReference type="AlphaFoldDB" id="A0A1B1TCL2"/>
<evidence type="ECO:0000313" key="3">
    <source>
        <dbReference type="EMBL" id="ANV80012.1"/>
    </source>
</evidence>
<proteinExistence type="predicted"/>
<name>A0A1B1TCL2_9ARCH</name>
<dbReference type="PROSITE" id="PS51352">
    <property type="entry name" value="THIOREDOXIN_2"/>
    <property type="match status" value="1"/>
</dbReference>
<evidence type="ECO:0000256" key="1">
    <source>
        <dbReference type="SAM" id="Phobius"/>
    </source>
</evidence>
<keyword evidence="1" id="KW-0812">Transmembrane</keyword>
<dbReference type="EMBL" id="KP211864">
    <property type="protein sequence ID" value="ANV80012.1"/>
    <property type="molecule type" value="Genomic_DNA"/>
</dbReference>
<reference evidence="3" key="1">
    <citation type="submission" date="2014-11" db="EMBL/GenBank/DDBJ databases">
        <authorList>
            <person name="Zhu J."/>
            <person name="Qi W."/>
            <person name="Song R."/>
        </authorList>
    </citation>
    <scope>NUCLEOTIDE SEQUENCE</scope>
</reference>